<evidence type="ECO:0000313" key="3">
    <source>
        <dbReference type="Proteomes" id="UP000261620"/>
    </source>
</evidence>
<reference evidence="2" key="1">
    <citation type="submission" date="2025-08" db="UniProtKB">
        <authorList>
            <consortium name="Ensembl"/>
        </authorList>
    </citation>
    <scope>IDENTIFICATION</scope>
</reference>
<dbReference type="STRING" id="94237.ENSMMOP00000008272"/>
<dbReference type="InterPro" id="IPR013106">
    <property type="entry name" value="Ig_V-set"/>
</dbReference>
<keyword evidence="3" id="KW-1185">Reference proteome</keyword>
<evidence type="ECO:0000313" key="2">
    <source>
        <dbReference type="Ensembl" id="ENSMMOP00000008272.1"/>
    </source>
</evidence>
<dbReference type="Ensembl" id="ENSMMOT00000008423.1">
    <property type="protein sequence ID" value="ENSMMOP00000008272.1"/>
    <property type="gene ID" value="ENSMMOG00000006408.1"/>
</dbReference>
<accession>A0A3Q3W8Q2</accession>
<feature type="domain" description="Immunoglobulin V-set" evidence="1">
    <location>
        <begin position="31"/>
        <end position="117"/>
    </location>
</feature>
<dbReference type="AlphaFoldDB" id="A0A3Q3W8Q2"/>
<dbReference type="Gene3D" id="2.60.40.10">
    <property type="entry name" value="Immunoglobulins"/>
    <property type="match status" value="1"/>
</dbReference>
<evidence type="ECO:0000259" key="1">
    <source>
        <dbReference type="Pfam" id="PF07686"/>
    </source>
</evidence>
<dbReference type="Proteomes" id="UP000261620">
    <property type="component" value="Unplaced"/>
</dbReference>
<dbReference type="Pfam" id="PF07686">
    <property type="entry name" value="V-set"/>
    <property type="match status" value="1"/>
</dbReference>
<sequence length="124" mass="14605">MKSCKSLNKNTNWTNCFVPLCSVHWDTGVKSVCVGDNVTLRCFCDSQLVMHISWYRKTLGSGPELLSIRYKFDKPSKIYSWMEKNPPFSVHVKERLIKRHHLHIYNVNFSSSDMYFCFSPHMQH</sequence>
<name>A0A3Q3W8Q2_MOLML</name>
<dbReference type="InterPro" id="IPR036179">
    <property type="entry name" value="Ig-like_dom_sf"/>
</dbReference>
<reference evidence="2" key="2">
    <citation type="submission" date="2025-09" db="UniProtKB">
        <authorList>
            <consortium name="Ensembl"/>
        </authorList>
    </citation>
    <scope>IDENTIFICATION</scope>
</reference>
<protein>
    <recommendedName>
        <fullName evidence="1">Immunoglobulin V-set domain-containing protein</fullName>
    </recommendedName>
</protein>
<dbReference type="InterPro" id="IPR013783">
    <property type="entry name" value="Ig-like_fold"/>
</dbReference>
<proteinExistence type="predicted"/>
<organism evidence="2 3">
    <name type="scientific">Mola mola</name>
    <name type="common">Ocean sunfish</name>
    <name type="synonym">Tetraodon mola</name>
    <dbReference type="NCBI Taxonomy" id="94237"/>
    <lineage>
        <taxon>Eukaryota</taxon>
        <taxon>Metazoa</taxon>
        <taxon>Chordata</taxon>
        <taxon>Craniata</taxon>
        <taxon>Vertebrata</taxon>
        <taxon>Euteleostomi</taxon>
        <taxon>Actinopterygii</taxon>
        <taxon>Neopterygii</taxon>
        <taxon>Teleostei</taxon>
        <taxon>Neoteleostei</taxon>
        <taxon>Acanthomorphata</taxon>
        <taxon>Eupercaria</taxon>
        <taxon>Tetraodontiformes</taxon>
        <taxon>Molidae</taxon>
        <taxon>Mola</taxon>
    </lineage>
</organism>
<dbReference type="SUPFAM" id="SSF48726">
    <property type="entry name" value="Immunoglobulin"/>
    <property type="match status" value="1"/>
</dbReference>